<protein>
    <submittedName>
        <fullName evidence="2">Uncharacterized protein</fullName>
    </submittedName>
</protein>
<dbReference type="KEGG" id="lamb:KBB96_11825"/>
<keyword evidence="3" id="KW-1185">Reference proteome</keyword>
<reference evidence="2" key="1">
    <citation type="submission" date="2021-04" db="EMBL/GenBank/DDBJ databases">
        <title>Luteolibacter sp. 32A isolated from the skin of an Anderson's salamander (Ambystoma andersonii).</title>
        <authorList>
            <person name="Spergser J."/>
            <person name="Busse H.-J."/>
        </authorList>
    </citation>
    <scope>NUCLEOTIDE SEQUENCE</scope>
    <source>
        <strain evidence="2">32A</strain>
    </source>
</reference>
<evidence type="ECO:0000313" key="2">
    <source>
        <dbReference type="EMBL" id="QUE49562.1"/>
    </source>
</evidence>
<evidence type="ECO:0000256" key="1">
    <source>
        <dbReference type="SAM" id="MobiDB-lite"/>
    </source>
</evidence>
<evidence type="ECO:0000313" key="3">
    <source>
        <dbReference type="Proteomes" id="UP000676169"/>
    </source>
</evidence>
<dbReference type="AlphaFoldDB" id="A0A975IXU7"/>
<name>A0A975IXU7_9BACT</name>
<dbReference type="Proteomes" id="UP000676169">
    <property type="component" value="Chromosome"/>
</dbReference>
<proteinExistence type="predicted"/>
<dbReference type="NCBIfam" id="NF040466">
    <property type="entry name" value="ydjY_domain"/>
    <property type="match status" value="1"/>
</dbReference>
<accession>A0A975IXU7</accession>
<sequence>MLPIAAVAEERPQEPPAKTAEAKPAIERLDGSRYKLGEITFDQKSREIRFPAKVNMTEGLLEYLVVHSRGKVHESLFSTEVSPTKLNVVFTLLRYPASKELYATDSPVDHEAGTKFPNVAADVKAGARVDIKVEWSDGTGKTRAVPVNEWIAHAVTEKQMPSGPWVYGGSEISNNRYQAEATGDVVAIFLSSSAILNYPGKDNNDDEAWLPFPKRVPAIGTPVVLIITPNQSPKPVATP</sequence>
<dbReference type="InterPro" id="IPR047750">
    <property type="entry name" value="YdjY-like"/>
</dbReference>
<dbReference type="EMBL" id="CP073100">
    <property type="protein sequence ID" value="QUE49562.1"/>
    <property type="molecule type" value="Genomic_DNA"/>
</dbReference>
<gene>
    <name evidence="2" type="ORF">KBB96_11825</name>
</gene>
<dbReference type="RefSeq" id="WP_211629651.1">
    <property type="nucleotide sequence ID" value="NZ_CP073100.1"/>
</dbReference>
<organism evidence="2 3">
    <name type="scientific">Luteolibacter ambystomatis</name>
    <dbReference type="NCBI Taxonomy" id="2824561"/>
    <lineage>
        <taxon>Bacteria</taxon>
        <taxon>Pseudomonadati</taxon>
        <taxon>Verrucomicrobiota</taxon>
        <taxon>Verrucomicrobiia</taxon>
        <taxon>Verrucomicrobiales</taxon>
        <taxon>Verrucomicrobiaceae</taxon>
        <taxon>Luteolibacter</taxon>
    </lineage>
</organism>
<feature type="region of interest" description="Disordered" evidence="1">
    <location>
        <begin position="1"/>
        <end position="22"/>
    </location>
</feature>